<accession>A0ABU0FML3</accession>
<feature type="signal peptide" evidence="2">
    <location>
        <begin position="1"/>
        <end position="31"/>
    </location>
</feature>
<evidence type="ECO:0000256" key="2">
    <source>
        <dbReference type="SAM" id="SignalP"/>
    </source>
</evidence>
<proteinExistence type="predicted"/>
<reference evidence="3 4" key="1">
    <citation type="submission" date="2023-07" db="EMBL/GenBank/DDBJ databases">
        <title>Genomic Encyclopedia of Type Strains, Phase IV (KMG-IV): sequencing the most valuable type-strain genomes for metagenomic binning, comparative biology and taxonomic classification.</title>
        <authorList>
            <person name="Goeker M."/>
        </authorList>
    </citation>
    <scope>NUCLEOTIDE SEQUENCE [LARGE SCALE GENOMIC DNA]</scope>
    <source>
        <strain evidence="3 4">DSM 5896</strain>
    </source>
</reference>
<sequence>MGIIGRKTVMGAVLVGLGAAACVLPWAAARAQDTPSSPAAPASPADNKAKPLRKAKPKAPKKAVPRDKAAQPVVAPPPVVLPDPPTPVVQVRQIGLTQCAGVVDQMAHQILTSNYNIQSGWNRAAPTEHVFQSVAILNNPQNTPPDGMAALVATPTPNGACDGVALQVFPLAGDCDTAQKLIQAEGSVATPILNARILFDRNGRRLFLVPGFAKTCIAIAVDSTFGVPGK</sequence>
<evidence type="ECO:0000256" key="1">
    <source>
        <dbReference type="SAM" id="MobiDB-lite"/>
    </source>
</evidence>
<gene>
    <name evidence="3" type="ORF">J3R73_005631</name>
</gene>
<feature type="chain" id="PRO_5047218188" evidence="2">
    <location>
        <begin position="32"/>
        <end position="230"/>
    </location>
</feature>
<dbReference type="PROSITE" id="PS51257">
    <property type="entry name" value="PROKAR_LIPOPROTEIN"/>
    <property type="match status" value="1"/>
</dbReference>
<comment type="caution">
    <text evidence="3">The sequence shown here is derived from an EMBL/GenBank/DDBJ whole genome shotgun (WGS) entry which is preliminary data.</text>
</comment>
<organism evidence="3 4">
    <name type="scientific">Labrys monachus</name>
    <dbReference type="NCBI Taxonomy" id="217067"/>
    <lineage>
        <taxon>Bacteria</taxon>
        <taxon>Pseudomonadati</taxon>
        <taxon>Pseudomonadota</taxon>
        <taxon>Alphaproteobacteria</taxon>
        <taxon>Hyphomicrobiales</taxon>
        <taxon>Xanthobacteraceae</taxon>
        <taxon>Labrys</taxon>
    </lineage>
</organism>
<name>A0ABU0FML3_9HYPH</name>
<dbReference type="Proteomes" id="UP001237448">
    <property type="component" value="Unassembled WGS sequence"/>
</dbReference>
<evidence type="ECO:0000313" key="4">
    <source>
        <dbReference type="Proteomes" id="UP001237448"/>
    </source>
</evidence>
<keyword evidence="2" id="KW-0732">Signal</keyword>
<keyword evidence="4" id="KW-1185">Reference proteome</keyword>
<dbReference type="RefSeq" id="WP_307435134.1">
    <property type="nucleotide sequence ID" value="NZ_JAUSVK010000001.1"/>
</dbReference>
<evidence type="ECO:0000313" key="3">
    <source>
        <dbReference type="EMBL" id="MDQ0395839.1"/>
    </source>
</evidence>
<feature type="region of interest" description="Disordered" evidence="1">
    <location>
        <begin position="33"/>
        <end position="79"/>
    </location>
</feature>
<feature type="compositionally biased region" description="Basic residues" evidence="1">
    <location>
        <begin position="50"/>
        <end position="63"/>
    </location>
</feature>
<protein>
    <submittedName>
        <fullName evidence="3">Uncharacterized protein</fullName>
    </submittedName>
</protein>
<feature type="compositionally biased region" description="Low complexity" evidence="1">
    <location>
        <begin position="35"/>
        <end position="45"/>
    </location>
</feature>
<dbReference type="EMBL" id="JAUSVK010000001">
    <property type="protein sequence ID" value="MDQ0395839.1"/>
    <property type="molecule type" value="Genomic_DNA"/>
</dbReference>